<dbReference type="InterPro" id="IPR031316">
    <property type="entry name" value="FlgM_C"/>
</dbReference>
<proteinExistence type="inferred from homology"/>
<evidence type="ECO:0000256" key="1">
    <source>
        <dbReference type="ARBA" id="ARBA00005322"/>
    </source>
</evidence>
<dbReference type="AlphaFoldDB" id="A0A3A1P4D5"/>
<evidence type="ECO:0000256" key="7">
    <source>
        <dbReference type="ARBA" id="ARBA00024739"/>
    </source>
</evidence>
<evidence type="ECO:0000256" key="3">
    <source>
        <dbReference type="ARBA" id="ARBA00022491"/>
    </source>
</evidence>
<keyword evidence="4" id="KW-1005">Bacterial flagellum biogenesis</keyword>
<keyword evidence="6" id="KW-0804">Transcription</keyword>
<gene>
    <name evidence="11" type="primary">flgM</name>
    <name evidence="11" type="ORF">D2V17_17575</name>
</gene>
<dbReference type="InterPro" id="IPR007412">
    <property type="entry name" value="FlgM"/>
</dbReference>
<organism evidence="11 12">
    <name type="scientific">Aurantiacibacter xanthus</name>
    <dbReference type="NCBI Taxonomy" id="1784712"/>
    <lineage>
        <taxon>Bacteria</taxon>
        <taxon>Pseudomonadati</taxon>
        <taxon>Pseudomonadota</taxon>
        <taxon>Alphaproteobacteria</taxon>
        <taxon>Sphingomonadales</taxon>
        <taxon>Erythrobacteraceae</taxon>
        <taxon>Aurantiacibacter</taxon>
    </lineage>
</organism>
<feature type="compositionally biased region" description="Polar residues" evidence="9">
    <location>
        <begin position="45"/>
        <end position="55"/>
    </location>
</feature>
<comment type="function">
    <text evidence="7">Responsible for the coupling of flagellin expression to flagellar assembly by preventing expression of the flagellin genes when a component of the middle class of proteins is defective. It negatively regulates flagellar genes by inhibiting the activity of FliA by directly binding to FliA.</text>
</comment>
<evidence type="ECO:0000259" key="10">
    <source>
        <dbReference type="Pfam" id="PF04316"/>
    </source>
</evidence>
<comment type="similarity">
    <text evidence="1">Belongs to the FlgM family.</text>
</comment>
<keyword evidence="5" id="KW-0805">Transcription regulation</keyword>
<keyword evidence="11" id="KW-0966">Cell projection</keyword>
<evidence type="ECO:0000256" key="9">
    <source>
        <dbReference type="SAM" id="MobiDB-lite"/>
    </source>
</evidence>
<dbReference type="RefSeq" id="WP_119594364.1">
    <property type="nucleotide sequence ID" value="NZ_QXFM01000138.1"/>
</dbReference>
<feature type="domain" description="Anti-sigma-28 factor FlgM C-terminal" evidence="10">
    <location>
        <begin position="52"/>
        <end position="88"/>
    </location>
</feature>
<keyword evidence="12" id="KW-1185">Reference proteome</keyword>
<dbReference type="Proteomes" id="UP000265366">
    <property type="component" value="Unassembled WGS sequence"/>
</dbReference>
<protein>
    <recommendedName>
        <fullName evidence="2">Negative regulator of flagellin synthesis</fullName>
    </recommendedName>
    <alternativeName>
        <fullName evidence="8">Anti-sigma-28 factor</fullName>
    </alternativeName>
</protein>
<accession>A0A3A1P4D5</accession>
<keyword evidence="11" id="KW-0969">Cilium</keyword>
<dbReference type="Pfam" id="PF04316">
    <property type="entry name" value="FlgM"/>
    <property type="match status" value="1"/>
</dbReference>
<reference evidence="11 12" key="1">
    <citation type="submission" date="2018-08" db="EMBL/GenBank/DDBJ databases">
        <title>Erythrobacter zhengii sp.nov., a bacterium isolated from deep-sea sediment.</title>
        <authorList>
            <person name="Fang C."/>
            <person name="Wu Y.-H."/>
            <person name="Sun C."/>
            <person name="Wang H."/>
            <person name="Cheng H."/>
            <person name="Meng F.-X."/>
            <person name="Wang C.-S."/>
            <person name="Xu X.-W."/>
        </authorList>
    </citation>
    <scope>NUCLEOTIDE SEQUENCE [LARGE SCALE GENOMIC DNA]</scope>
    <source>
        <strain evidence="11 12">CCTCC AB 2015396</strain>
    </source>
</reference>
<evidence type="ECO:0000256" key="2">
    <source>
        <dbReference type="ARBA" id="ARBA00017823"/>
    </source>
</evidence>
<evidence type="ECO:0000256" key="8">
    <source>
        <dbReference type="ARBA" id="ARBA00030117"/>
    </source>
</evidence>
<feature type="compositionally biased region" description="Low complexity" evidence="9">
    <location>
        <begin position="24"/>
        <end position="38"/>
    </location>
</feature>
<name>A0A3A1P4D5_9SPHN</name>
<keyword evidence="11" id="KW-0282">Flagellum</keyword>
<evidence type="ECO:0000313" key="11">
    <source>
        <dbReference type="EMBL" id="RIV81356.1"/>
    </source>
</evidence>
<evidence type="ECO:0000313" key="12">
    <source>
        <dbReference type="Proteomes" id="UP000265366"/>
    </source>
</evidence>
<sequence>MKPIEINSVARSRPLGAEAQRTVSSAPAAPTPAAAPASRPETEMVSRSASLSAGSNPPVDTDRVTQIRNALKDGTYPLVPASVADAMIASRFILIEGKKDS</sequence>
<evidence type="ECO:0000256" key="5">
    <source>
        <dbReference type="ARBA" id="ARBA00023015"/>
    </source>
</evidence>
<keyword evidence="3" id="KW-0678">Repressor</keyword>
<dbReference type="SUPFAM" id="SSF101498">
    <property type="entry name" value="Anti-sigma factor FlgM"/>
    <property type="match status" value="1"/>
</dbReference>
<dbReference type="EMBL" id="QXFM01000138">
    <property type="protein sequence ID" value="RIV81356.1"/>
    <property type="molecule type" value="Genomic_DNA"/>
</dbReference>
<dbReference type="NCBIfam" id="TIGR03824">
    <property type="entry name" value="FlgM_jcvi"/>
    <property type="match status" value="1"/>
</dbReference>
<comment type="caution">
    <text evidence="11">The sequence shown here is derived from an EMBL/GenBank/DDBJ whole genome shotgun (WGS) entry which is preliminary data.</text>
</comment>
<dbReference type="GO" id="GO:0045892">
    <property type="term" value="P:negative regulation of DNA-templated transcription"/>
    <property type="evidence" value="ECO:0007669"/>
    <property type="project" value="InterPro"/>
</dbReference>
<feature type="region of interest" description="Disordered" evidence="9">
    <location>
        <begin position="1"/>
        <end position="63"/>
    </location>
</feature>
<dbReference type="InterPro" id="IPR035890">
    <property type="entry name" value="Anti-sigma-28_factor_FlgM_sf"/>
</dbReference>
<evidence type="ECO:0000256" key="6">
    <source>
        <dbReference type="ARBA" id="ARBA00023163"/>
    </source>
</evidence>
<dbReference type="OrthoDB" id="7392062at2"/>
<dbReference type="GO" id="GO:0044781">
    <property type="term" value="P:bacterial-type flagellum organization"/>
    <property type="evidence" value="ECO:0007669"/>
    <property type="project" value="UniProtKB-KW"/>
</dbReference>
<evidence type="ECO:0000256" key="4">
    <source>
        <dbReference type="ARBA" id="ARBA00022795"/>
    </source>
</evidence>